<dbReference type="RefSeq" id="WP_183496234.1">
    <property type="nucleotide sequence ID" value="NZ_JACIFF010000006.1"/>
</dbReference>
<keyword evidence="3" id="KW-1185">Reference proteome</keyword>
<gene>
    <name evidence="2" type="ORF">GGR28_002627</name>
</gene>
<keyword evidence="1" id="KW-0732">Signal</keyword>
<dbReference type="EMBL" id="JACIFF010000006">
    <property type="protein sequence ID" value="MBB4080000.1"/>
    <property type="molecule type" value="Genomic_DNA"/>
</dbReference>
<name>A0A840E4L1_9BACT</name>
<evidence type="ECO:0000313" key="2">
    <source>
        <dbReference type="EMBL" id="MBB4080000.1"/>
    </source>
</evidence>
<accession>A0A840E4L1</accession>
<reference evidence="2 3" key="1">
    <citation type="submission" date="2020-08" db="EMBL/GenBank/DDBJ databases">
        <title>Genomic Encyclopedia of Type Strains, Phase IV (KMG-IV): sequencing the most valuable type-strain genomes for metagenomic binning, comparative biology and taxonomic classification.</title>
        <authorList>
            <person name="Goeker M."/>
        </authorList>
    </citation>
    <scope>NUCLEOTIDE SEQUENCE [LARGE SCALE GENOMIC DNA]</scope>
    <source>
        <strain evidence="2 3">DSM 105137</strain>
    </source>
</reference>
<evidence type="ECO:0000313" key="3">
    <source>
        <dbReference type="Proteomes" id="UP000576209"/>
    </source>
</evidence>
<dbReference type="AlphaFoldDB" id="A0A840E4L1"/>
<organism evidence="2 3">
    <name type="scientific">Neolewinella aquimaris</name>
    <dbReference type="NCBI Taxonomy" id="1835722"/>
    <lineage>
        <taxon>Bacteria</taxon>
        <taxon>Pseudomonadati</taxon>
        <taxon>Bacteroidota</taxon>
        <taxon>Saprospiria</taxon>
        <taxon>Saprospirales</taxon>
        <taxon>Lewinellaceae</taxon>
        <taxon>Neolewinella</taxon>
    </lineage>
</organism>
<sequence>MTFNLSFSRLSLLLLAVMALAFTSCNDDDDTILGIDFDDDGTLFLSSNTSGMVGVINLEDGAPDIETFTASGSDADGLYYDTDEGNLYQVDRTNNILVEYNDVIDDLDDPNGVDVESRSTSDFTNGRGLAYRNKQFVVAQQGSDANDNTNRLVVYDILSGSGIQTGYVYETDIALWGIEFVGSDLYAVVDKSDSVAVFTNLLGNAPGDTLTPDRYIKVDGIVRTHGLEYNAKDDIMILTDIGDAGSDTDGGLVVIRNFSTIGSITSVGADGYTKIGGAATMLGNPVDVDYDEDTDRIYVADRATAGGTLLIFEGTASGNAAPIETLSFPGLSSLYLHRDN</sequence>
<protein>
    <submittedName>
        <fullName evidence="2">Uncharacterized protein</fullName>
    </submittedName>
</protein>
<feature type="signal peptide" evidence="1">
    <location>
        <begin position="1"/>
        <end position="21"/>
    </location>
</feature>
<feature type="chain" id="PRO_5032465689" evidence="1">
    <location>
        <begin position="22"/>
        <end position="340"/>
    </location>
</feature>
<dbReference type="Proteomes" id="UP000576209">
    <property type="component" value="Unassembled WGS sequence"/>
</dbReference>
<evidence type="ECO:0000256" key="1">
    <source>
        <dbReference type="SAM" id="SignalP"/>
    </source>
</evidence>
<dbReference type="SUPFAM" id="SSF63825">
    <property type="entry name" value="YWTD domain"/>
    <property type="match status" value="1"/>
</dbReference>
<proteinExistence type="predicted"/>
<comment type="caution">
    <text evidence="2">The sequence shown here is derived from an EMBL/GenBank/DDBJ whole genome shotgun (WGS) entry which is preliminary data.</text>
</comment>